<dbReference type="PATRIC" id="fig|1423726.3.peg.2500"/>
<comment type="caution">
    <text evidence="2">The sequence shown here is derived from an EMBL/GenBank/DDBJ whole genome shotgun (WGS) entry which is preliminary data.</text>
</comment>
<feature type="transmembrane region" description="Helical" evidence="1">
    <location>
        <begin position="86"/>
        <end position="105"/>
    </location>
</feature>
<feature type="transmembrane region" description="Helical" evidence="1">
    <location>
        <begin position="56"/>
        <end position="74"/>
    </location>
</feature>
<dbReference type="Gene3D" id="3.90.1720.10">
    <property type="entry name" value="endopeptidase domain like (from Nostoc punctiforme)"/>
    <property type="match status" value="1"/>
</dbReference>
<proteinExistence type="predicted"/>
<protein>
    <submittedName>
        <fullName evidence="2">Uncharacterized protein</fullName>
    </submittedName>
</protein>
<organism evidence="2 3">
    <name type="scientific">Loigolactobacillus bifermentans DSM 20003</name>
    <dbReference type="NCBI Taxonomy" id="1423726"/>
    <lineage>
        <taxon>Bacteria</taxon>
        <taxon>Bacillati</taxon>
        <taxon>Bacillota</taxon>
        <taxon>Bacilli</taxon>
        <taxon>Lactobacillales</taxon>
        <taxon>Lactobacillaceae</taxon>
        <taxon>Loigolactobacillus</taxon>
    </lineage>
</organism>
<keyword evidence="1" id="KW-0472">Membrane</keyword>
<dbReference type="Proteomes" id="UP000051461">
    <property type="component" value="Unassembled WGS sequence"/>
</dbReference>
<dbReference type="SUPFAM" id="SSF54001">
    <property type="entry name" value="Cysteine proteinases"/>
    <property type="match status" value="1"/>
</dbReference>
<gene>
    <name evidence="2" type="ORF">FC07_GL002408</name>
</gene>
<reference evidence="2 3" key="1">
    <citation type="journal article" date="2015" name="Genome Announc.">
        <title>Expanding the biotechnology potential of lactobacilli through comparative genomics of 213 strains and associated genera.</title>
        <authorList>
            <person name="Sun Z."/>
            <person name="Harris H.M."/>
            <person name="McCann A."/>
            <person name="Guo C."/>
            <person name="Argimon S."/>
            <person name="Zhang W."/>
            <person name="Yang X."/>
            <person name="Jeffery I.B."/>
            <person name="Cooney J.C."/>
            <person name="Kagawa T.F."/>
            <person name="Liu W."/>
            <person name="Song Y."/>
            <person name="Salvetti E."/>
            <person name="Wrobel A."/>
            <person name="Rasinkangas P."/>
            <person name="Parkhill J."/>
            <person name="Rea M.C."/>
            <person name="O'Sullivan O."/>
            <person name="Ritari J."/>
            <person name="Douillard F.P."/>
            <person name="Paul Ross R."/>
            <person name="Yang R."/>
            <person name="Briner A.E."/>
            <person name="Felis G.E."/>
            <person name="de Vos W.M."/>
            <person name="Barrangou R."/>
            <person name="Klaenhammer T.R."/>
            <person name="Caufield P.W."/>
            <person name="Cui Y."/>
            <person name="Zhang H."/>
            <person name="O'Toole P.W."/>
        </authorList>
    </citation>
    <scope>NUCLEOTIDE SEQUENCE [LARGE SCALE GENOMIC DNA]</scope>
    <source>
        <strain evidence="2 3">DSM 20003</strain>
    </source>
</reference>
<evidence type="ECO:0000313" key="3">
    <source>
        <dbReference type="Proteomes" id="UP000051461"/>
    </source>
</evidence>
<accession>A0A0R1H6J4</accession>
<keyword evidence="3" id="KW-1185">Reference proteome</keyword>
<sequence length="353" mass="39894">MQDGFGDQRWLGRAEFGGWLILGLFGNLPLFVVSHALIATFLLVKTIWWPQWRPRLKLGLSSAYIIILTLQVVFETAVVFADDPWGHVLLRLVAASLVPVPFWVARWLTQTQAFEWPSLADLTTISLNTYQQNRARVAQVVTQTGHVRQVLSLPHLQALFMELHRHSLVQYHNAASLDQAYFERATAALGDPYLYIVISNTGSTASEVIGLFTQKQFNHASLSFDAALTTLLSYNGGERVYAPGLNPEMVQAFHQKADASVLVYRLSVTVAQKQKVLATVQAINATGSAYNILGLVTKHSLRRNMMFCSQFVYRMLQIGEVAYFQKQPGEVRPTDFVELDYRRQLEFVQEIQF</sequence>
<dbReference type="AlphaFoldDB" id="A0A0R1H6J4"/>
<feature type="transmembrane region" description="Helical" evidence="1">
    <location>
        <begin position="20"/>
        <end position="44"/>
    </location>
</feature>
<dbReference type="EMBL" id="AZDA01000043">
    <property type="protein sequence ID" value="KRK39441.1"/>
    <property type="molecule type" value="Genomic_DNA"/>
</dbReference>
<evidence type="ECO:0000256" key="1">
    <source>
        <dbReference type="SAM" id="Phobius"/>
    </source>
</evidence>
<keyword evidence="1" id="KW-0812">Transmembrane</keyword>
<dbReference type="OrthoDB" id="1645744at2"/>
<dbReference type="STRING" id="1423726.FC07_GL002408"/>
<keyword evidence="1" id="KW-1133">Transmembrane helix</keyword>
<name>A0A0R1H6J4_9LACO</name>
<dbReference type="RefSeq" id="WP_057904240.1">
    <property type="nucleotide sequence ID" value="NZ_AZDA01000043.1"/>
</dbReference>
<evidence type="ECO:0000313" key="2">
    <source>
        <dbReference type="EMBL" id="KRK39441.1"/>
    </source>
</evidence>
<dbReference type="InterPro" id="IPR038765">
    <property type="entry name" value="Papain-like_cys_pep_sf"/>
</dbReference>